<keyword evidence="3" id="KW-0472">Membrane</keyword>
<dbReference type="SMART" id="SM00028">
    <property type="entry name" value="TPR"/>
    <property type="match status" value="6"/>
</dbReference>
<evidence type="ECO:0000313" key="4">
    <source>
        <dbReference type="EMBL" id="ELR68752.1"/>
    </source>
</evidence>
<evidence type="ECO:0000256" key="3">
    <source>
        <dbReference type="SAM" id="Phobius"/>
    </source>
</evidence>
<dbReference type="eggNOG" id="COG3437">
    <property type="taxonomic scope" value="Bacteria"/>
</dbReference>
<dbReference type="SUPFAM" id="SSF48452">
    <property type="entry name" value="TPR-like"/>
    <property type="match status" value="1"/>
</dbReference>
<dbReference type="InterPro" id="IPR036097">
    <property type="entry name" value="HisK_dim/P_sf"/>
</dbReference>
<keyword evidence="3" id="KW-1133">Transmembrane helix</keyword>
<protein>
    <submittedName>
        <fullName evidence="4">Uncharacterized protein</fullName>
    </submittedName>
</protein>
<accession>L8JN27</accession>
<dbReference type="InterPro" id="IPR011990">
    <property type="entry name" value="TPR-like_helical_dom_sf"/>
</dbReference>
<dbReference type="Gene3D" id="1.10.287.130">
    <property type="match status" value="1"/>
</dbReference>
<proteinExistence type="predicted"/>
<evidence type="ECO:0000256" key="2">
    <source>
        <dbReference type="SAM" id="Coils"/>
    </source>
</evidence>
<dbReference type="InterPro" id="IPR019734">
    <property type="entry name" value="TPR_rpt"/>
</dbReference>
<evidence type="ECO:0000256" key="1">
    <source>
        <dbReference type="PROSITE-ProRule" id="PRU00339"/>
    </source>
</evidence>
<comment type="caution">
    <text evidence="4">The sequence shown here is derived from an EMBL/GenBank/DDBJ whole genome shotgun (WGS) entry which is preliminary data.</text>
</comment>
<dbReference type="Gene3D" id="1.25.40.10">
    <property type="entry name" value="Tetratricopeptide repeat domain"/>
    <property type="match status" value="2"/>
</dbReference>
<keyword evidence="5" id="KW-1185">Reference proteome</keyword>
<dbReference type="GO" id="GO:0000155">
    <property type="term" value="F:phosphorelay sensor kinase activity"/>
    <property type="evidence" value="ECO:0007669"/>
    <property type="project" value="InterPro"/>
</dbReference>
<feature type="transmembrane region" description="Helical" evidence="3">
    <location>
        <begin position="363"/>
        <end position="382"/>
    </location>
</feature>
<sequence>MINELCTLTPDINVKPLRYPLFIYLILFSALVCAQGTKIDSLSKVLKTADTDTARIDILNELAFSYIHVDPLVARDDLDIALKASREISYRKGEAHALNVLGGVQWSLGSYEKALENYLESLSIYEALGDKLEIAMLFNNIGEIHKKLGDNQKSLRYLRKATKGLEKYGYPTLGYSNLGEIHFTLHNYDSALYYFKKALRANRAEKNQKYEGYAYHGIGEVELIRKNYREALKSANTALEIRSANKDFRGVCYTYLLLGNIYDAMGKPDTAQSFFDRSLALATQISANDIRINIYKNKAEAFAHSGDHESAYQYHRRYAQLKDSLFNEEKSKQIATLQTSFETELLKKEYEASENKLKQRNTVIIAIVMLFILSAAVAGAFYKQRKLQQGVNKLLALKNEKIQAQTEEIQAQAEKLMKLNQNLESLNATLENKVKSRTKMLKDQNKLLAAYAYSNAHELRAPVASVMGLIDLLQRSGMADGEREIVEHLIKSAGELDIVIRNIRRKLESNGDIIFDD</sequence>
<dbReference type="STRING" id="1237149.C900_05848"/>
<dbReference type="Proteomes" id="UP000011135">
    <property type="component" value="Unassembled WGS sequence"/>
</dbReference>
<keyword evidence="2" id="KW-0175">Coiled coil</keyword>
<dbReference type="PROSITE" id="PS50005">
    <property type="entry name" value="TPR"/>
    <property type="match status" value="1"/>
</dbReference>
<feature type="coiled-coil region" evidence="2">
    <location>
        <begin position="394"/>
        <end position="436"/>
    </location>
</feature>
<dbReference type="EMBL" id="AMZN01000093">
    <property type="protein sequence ID" value="ELR68752.1"/>
    <property type="molecule type" value="Genomic_DNA"/>
</dbReference>
<feature type="repeat" description="TPR" evidence="1">
    <location>
        <begin position="172"/>
        <end position="205"/>
    </location>
</feature>
<keyword evidence="1" id="KW-0802">TPR repeat</keyword>
<gene>
    <name evidence="4" type="ORF">C900_05848</name>
</gene>
<dbReference type="Pfam" id="PF13424">
    <property type="entry name" value="TPR_12"/>
    <property type="match status" value="3"/>
</dbReference>
<dbReference type="SUPFAM" id="SSF47384">
    <property type="entry name" value="Homodimeric domain of signal transducing histidine kinase"/>
    <property type="match status" value="1"/>
</dbReference>
<evidence type="ECO:0000313" key="5">
    <source>
        <dbReference type="Proteomes" id="UP000011135"/>
    </source>
</evidence>
<reference evidence="4 5" key="1">
    <citation type="submission" date="2012-12" db="EMBL/GenBank/DDBJ databases">
        <title>Genome assembly of Fulvivirga imtechensis AK7.</title>
        <authorList>
            <person name="Nupur N."/>
            <person name="Khatri I."/>
            <person name="Kumar R."/>
            <person name="Subramanian S."/>
            <person name="Pinnaka A."/>
        </authorList>
    </citation>
    <scope>NUCLEOTIDE SEQUENCE [LARGE SCALE GENOMIC DNA]</scope>
    <source>
        <strain evidence="4 5">AK7</strain>
    </source>
</reference>
<dbReference type="eggNOG" id="COG0457">
    <property type="taxonomic scope" value="Bacteria"/>
</dbReference>
<name>L8JN27_9BACT</name>
<organism evidence="4 5">
    <name type="scientific">Fulvivirga imtechensis AK7</name>
    <dbReference type="NCBI Taxonomy" id="1237149"/>
    <lineage>
        <taxon>Bacteria</taxon>
        <taxon>Pseudomonadati</taxon>
        <taxon>Bacteroidota</taxon>
        <taxon>Cytophagia</taxon>
        <taxon>Cytophagales</taxon>
        <taxon>Fulvivirgaceae</taxon>
        <taxon>Fulvivirga</taxon>
    </lineage>
</organism>
<keyword evidence="3" id="KW-0812">Transmembrane</keyword>
<dbReference type="AlphaFoldDB" id="L8JN27"/>
<dbReference type="PANTHER" id="PTHR10098">
    <property type="entry name" value="RAPSYN-RELATED"/>
    <property type="match status" value="1"/>
</dbReference>